<comment type="caution">
    <text evidence="1">The sequence shown here is derived from an EMBL/GenBank/DDBJ whole genome shotgun (WGS) entry which is preliminary data.</text>
</comment>
<dbReference type="OrthoDB" id="60033at2759"/>
<protein>
    <submittedName>
        <fullName evidence="1">Uncharacterized protein</fullName>
    </submittedName>
</protein>
<accession>A0A4Y8D3Y8</accession>
<dbReference type="Proteomes" id="UP000297299">
    <property type="component" value="Unassembled WGS sequence"/>
</dbReference>
<proteinExistence type="predicted"/>
<evidence type="ECO:0000313" key="1">
    <source>
        <dbReference type="EMBL" id="TEY67253.1"/>
    </source>
</evidence>
<dbReference type="EMBL" id="PHWZ01000128">
    <property type="protein sequence ID" value="TEY67253.1"/>
    <property type="molecule type" value="Genomic_DNA"/>
</dbReference>
<dbReference type="AlphaFoldDB" id="A0A4Y8D3Y8"/>
<organism evidence="1 2">
    <name type="scientific">Botryotinia calthae</name>
    <dbReference type="NCBI Taxonomy" id="38488"/>
    <lineage>
        <taxon>Eukaryota</taxon>
        <taxon>Fungi</taxon>
        <taxon>Dikarya</taxon>
        <taxon>Ascomycota</taxon>
        <taxon>Pezizomycotina</taxon>
        <taxon>Leotiomycetes</taxon>
        <taxon>Helotiales</taxon>
        <taxon>Sclerotiniaceae</taxon>
        <taxon>Botryotinia</taxon>
    </lineage>
</organism>
<name>A0A4Y8D3Y8_9HELO</name>
<gene>
    <name evidence="1" type="ORF">BOTCAL_0128g00130</name>
</gene>
<evidence type="ECO:0000313" key="2">
    <source>
        <dbReference type="Proteomes" id="UP000297299"/>
    </source>
</evidence>
<sequence>MYLENLTGGSESVISRILSDTLFSTLECFEACGDGDNGDNWGVDNRLADEAVDTLLWVSISSVPCLRLGLDLNKQKQAKDCYYATTTIWEYVDVDVGVGVGVGVGVPVPAPVPVPVPVVAVAVAAAAAAADNSPQILKQR</sequence>
<keyword evidence="2" id="KW-1185">Reference proteome</keyword>
<reference evidence="1 2" key="1">
    <citation type="submission" date="2017-11" db="EMBL/GenBank/DDBJ databases">
        <title>Comparative genomics of Botrytis spp.</title>
        <authorList>
            <person name="Valero-Jimenez C.A."/>
            <person name="Tapia P."/>
            <person name="Veloso J."/>
            <person name="Silva-Moreno E."/>
            <person name="Staats M."/>
            <person name="Valdes J.H."/>
            <person name="Van Kan J.A.L."/>
        </authorList>
    </citation>
    <scope>NUCLEOTIDE SEQUENCE [LARGE SCALE GENOMIC DNA]</scope>
    <source>
        <strain evidence="1 2">MUCL2830</strain>
    </source>
</reference>